<comment type="subunit">
    <text evidence="4">Binds to mitochondrial small subunit 15S rRNA.</text>
</comment>
<protein>
    <recommendedName>
        <fullName evidence="9">Pentacotripeptide-repeat region of PRORP domain-containing protein</fullName>
    </recommendedName>
</protein>
<accession>N1PVE0</accession>
<dbReference type="PROSITE" id="PS51375">
    <property type="entry name" value="PPR"/>
    <property type="match status" value="2"/>
</dbReference>
<gene>
    <name evidence="7" type="ORF">DOTSEDRAFT_69310</name>
</gene>
<feature type="compositionally biased region" description="Basic and acidic residues" evidence="6">
    <location>
        <begin position="142"/>
        <end position="170"/>
    </location>
</feature>
<feature type="region of interest" description="Disordered" evidence="6">
    <location>
        <begin position="998"/>
        <end position="1028"/>
    </location>
</feature>
<dbReference type="HOGENOM" id="CLU_003430_0_1_1"/>
<dbReference type="Pfam" id="PF13041">
    <property type="entry name" value="PPR_2"/>
    <property type="match status" value="1"/>
</dbReference>
<feature type="repeat" description="PPR" evidence="5">
    <location>
        <begin position="785"/>
        <end position="820"/>
    </location>
</feature>
<feature type="repeat" description="PPR" evidence="5">
    <location>
        <begin position="639"/>
        <end position="673"/>
    </location>
</feature>
<dbReference type="PANTHER" id="PTHR47447:SF23">
    <property type="entry name" value="PENTACOTRIPEPTIDE-REPEAT REGION OF PRORP DOMAIN-CONTAINING PROTEIN"/>
    <property type="match status" value="1"/>
</dbReference>
<dbReference type="Proteomes" id="UP000016933">
    <property type="component" value="Unassembled WGS sequence"/>
</dbReference>
<dbReference type="STRING" id="675120.N1PVE0"/>
<reference evidence="7 8" key="2">
    <citation type="journal article" date="2012" name="PLoS Pathog.">
        <title>Diverse lifestyles and strategies of plant pathogenesis encoded in the genomes of eighteen Dothideomycetes fungi.</title>
        <authorList>
            <person name="Ohm R.A."/>
            <person name="Feau N."/>
            <person name="Henrissat B."/>
            <person name="Schoch C.L."/>
            <person name="Horwitz B.A."/>
            <person name="Barry K.W."/>
            <person name="Condon B.J."/>
            <person name="Copeland A.C."/>
            <person name="Dhillon B."/>
            <person name="Glaser F."/>
            <person name="Hesse C.N."/>
            <person name="Kosti I."/>
            <person name="LaButti K."/>
            <person name="Lindquist E.A."/>
            <person name="Lucas S."/>
            <person name="Salamov A.A."/>
            <person name="Bradshaw R.E."/>
            <person name="Ciuffetti L."/>
            <person name="Hamelin R.C."/>
            <person name="Kema G.H.J."/>
            <person name="Lawrence C."/>
            <person name="Scott J.A."/>
            <person name="Spatafora J.W."/>
            <person name="Turgeon B.G."/>
            <person name="de Wit P.J.G.M."/>
            <person name="Zhong S."/>
            <person name="Goodwin S.B."/>
            <person name="Grigoriev I.V."/>
        </authorList>
    </citation>
    <scope>NUCLEOTIDE SEQUENCE [LARGE SCALE GENOMIC DNA]</scope>
    <source>
        <strain evidence="8">NZE10 / CBS 128990</strain>
    </source>
</reference>
<feature type="region of interest" description="Disordered" evidence="6">
    <location>
        <begin position="56"/>
        <end position="79"/>
    </location>
</feature>
<dbReference type="OrthoDB" id="185373at2759"/>
<dbReference type="AlphaFoldDB" id="N1PVE0"/>
<reference evidence="8" key="1">
    <citation type="journal article" date="2012" name="PLoS Genet.">
        <title>The genomes of the fungal plant pathogens Cladosporium fulvum and Dothistroma septosporum reveal adaptation to different hosts and lifestyles but also signatures of common ancestry.</title>
        <authorList>
            <person name="de Wit P.J.G.M."/>
            <person name="van der Burgt A."/>
            <person name="Oekmen B."/>
            <person name="Stergiopoulos I."/>
            <person name="Abd-Elsalam K.A."/>
            <person name="Aerts A.L."/>
            <person name="Bahkali A.H."/>
            <person name="Beenen H.G."/>
            <person name="Chettri P."/>
            <person name="Cox M.P."/>
            <person name="Datema E."/>
            <person name="de Vries R.P."/>
            <person name="Dhillon B."/>
            <person name="Ganley A.R."/>
            <person name="Griffiths S.A."/>
            <person name="Guo Y."/>
            <person name="Hamelin R.C."/>
            <person name="Henrissat B."/>
            <person name="Kabir M.S."/>
            <person name="Jashni M.K."/>
            <person name="Kema G."/>
            <person name="Klaubauf S."/>
            <person name="Lapidus A."/>
            <person name="Levasseur A."/>
            <person name="Lindquist E."/>
            <person name="Mehrabi R."/>
            <person name="Ohm R.A."/>
            <person name="Owen T.J."/>
            <person name="Salamov A."/>
            <person name="Schwelm A."/>
            <person name="Schijlen E."/>
            <person name="Sun H."/>
            <person name="van den Burg H.A."/>
            <person name="van Ham R.C.H.J."/>
            <person name="Zhang S."/>
            <person name="Goodwin S.B."/>
            <person name="Grigoriev I.V."/>
            <person name="Collemare J."/>
            <person name="Bradshaw R.E."/>
        </authorList>
    </citation>
    <scope>NUCLEOTIDE SEQUENCE [LARGE SCALE GENOMIC DNA]</scope>
    <source>
        <strain evidence="8">NZE10 / CBS 128990</strain>
    </source>
</reference>
<dbReference type="NCBIfam" id="TIGR00756">
    <property type="entry name" value="PPR"/>
    <property type="match status" value="1"/>
</dbReference>
<evidence type="ECO:0000256" key="1">
    <source>
        <dbReference type="ARBA" id="ARBA00006192"/>
    </source>
</evidence>
<evidence type="ECO:0008006" key="9">
    <source>
        <dbReference type="Google" id="ProtNLM"/>
    </source>
</evidence>
<keyword evidence="8" id="KW-1185">Reference proteome</keyword>
<dbReference type="eggNOG" id="KOG4197">
    <property type="taxonomic scope" value="Eukaryota"/>
</dbReference>
<evidence type="ECO:0000256" key="5">
    <source>
        <dbReference type="PROSITE-ProRule" id="PRU00708"/>
    </source>
</evidence>
<dbReference type="EMBL" id="KB446536">
    <property type="protein sequence ID" value="EME47337.1"/>
    <property type="molecule type" value="Genomic_DNA"/>
</dbReference>
<proteinExistence type="inferred from homology"/>
<name>N1PVE0_DOTSN</name>
<dbReference type="Pfam" id="PF01535">
    <property type="entry name" value="PPR"/>
    <property type="match status" value="1"/>
</dbReference>
<evidence type="ECO:0000256" key="3">
    <source>
        <dbReference type="ARBA" id="ARBA00044493"/>
    </source>
</evidence>
<evidence type="ECO:0000313" key="8">
    <source>
        <dbReference type="Proteomes" id="UP000016933"/>
    </source>
</evidence>
<dbReference type="OMA" id="QLHTGFW"/>
<comment type="similarity">
    <text evidence="1">Belongs to the CCM1 family.</text>
</comment>
<evidence type="ECO:0000313" key="7">
    <source>
        <dbReference type="EMBL" id="EME47337.1"/>
    </source>
</evidence>
<keyword evidence="2" id="KW-0677">Repeat</keyword>
<organism evidence="7 8">
    <name type="scientific">Dothistroma septosporum (strain NZE10 / CBS 128990)</name>
    <name type="common">Red band needle blight fungus</name>
    <name type="synonym">Mycosphaerella pini</name>
    <dbReference type="NCBI Taxonomy" id="675120"/>
    <lineage>
        <taxon>Eukaryota</taxon>
        <taxon>Fungi</taxon>
        <taxon>Dikarya</taxon>
        <taxon>Ascomycota</taxon>
        <taxon>Pezizomycotina</taxon>
        <taxon>Dothideomycetes</taxon>
        <taxon>Dothideomycetidae</taxon>
        <taxon>Mycosphaerellales</taxon>
        <taxon>Mycosphaerellaceae</taxon>
        <taxon>Dothistroma</taxon>
    </lineage>
</organism>
<evidence type="ECO:0000256" key="2">
    <source>
        <dbReference type="ARBA" id="ARBA00022737"/>
    </source>
</evidence>
<dbReference type="InterPro" id="IPR002885">
    <property type="entry name" value="PPR_rpt"/>
</dbReference>
<evidence type="ECO:0000256" key="6">
    <source>
        <dbReference type="SAM" id="MobiDB-lite"/>
    </source>
</evidence>
<dbReference type="Gene3D" id="1.25.40.10">
    <property type="entry name" value="Tetratricopeptide repeat domain"/>
    <property type="match status" value="2"/>
</dbReference>
<comment type="function">
    <text evidence="3">Regulates mitochondrial small subunit maturation by controlling 15S rRNA 5'-end processing. Localizes to the 5' precursor of the 15S rRNA in a position that is subsequently occupied by mS47 in the mature yeast mtSSU. Uses structure and sequence-specific RNA recognition, binding to a single-stranded region of the precursor and specifically recognizing bases -6 to -1. The exchange of Ccm1 for mS47 is coupled to the irreversible removal of precursor rRNA that is accompanied by conformational changes of the mitoribosomal proteins uS5m and mS26. These conformational changes signal completion of 5'-end rRNA processing through protection of the mature 5'-end of the 15S rRNA and stabilization of mS47. The removal of the 5' precursor together with the dissociation of Ccm1 may be catalyzed by the 5'-3' exoribonuclease Pet127. Involved in the specific removal of group I introns in mitochondrial encoded transcripts.</text>
</comment>
<evidence type="ECO:0000256" key="4">
    <source>
        <dbReference type="ARBA" id="ARBA00044511"/>
    </source>
</evidence>
<dbReference type="InterPro" id="IPR011990">
    <property type="entry name" value="TPR-like_helical_dom_sf"/>
</dbReference>
<dbReference type="PANTHER" id="PTHR47447">
    <property type="entry name" value="OS03G0856100 PROTEIN"/>
    <property type="match status" value="1"/>
</dbReference>
<feature type="region of interest" description="Disordered" evidence="6">
    <location>
        <begin position="140"/>
        <end position="171"/>
    </location>
</feature>
<sequence>MLERATACLKAGARDIPNRTHQATRSKPRLHSTFWNYGAGDLELPPWAVFVPAGLPPKPNSTSKSSPRRRYDGVDTTSTSASNDSFLDFLYPPQALAWLQHSSRQRWAQWERRNVKRLPKCCNPASRRYASSSCAQPAAAEAHLEQKKDTSHSSRTKSDAPDLDASHGDFEPLGLLPTQLTSMFSAKGLRSRSEAYKQSLQRKLSSVERSQAETDDLFADSPADLADSQEQDSCVGGLRGLRRLLQSGKRSNSSRDRVAHAWHLYMALAEDEKQDIRLKREMLAWLVKQDTESADAHCISLYWSLPPSARDLAVYQAACAAFLRRKHVRPVYGLHHEALSNIANGTQVTKTLFGHAMKSGDWRMALRVKEQLDEAFVEPAASRQQAMFWFDVAEQTNLLETAADFVSLCFKKHAHGHHVEPKLIRLALRLSEEALDQLVEQQLPVSKDYTRPAYAIGKVQRALRGIAKWSPRAQSIFEGAILSLLRRHESHSDYARAHPLVQYLYTQYRTFANTPLPQDMLMILLERLTQYTRNKPNLRTVDNGVLSIPMVVHDWKGHYEALSKRALHLLLGYYAASGDVHQVVSYFDSFRMQFPAYADQKSAFWYPIYVHARLCDPRNALLAFEEFQKLAAAQREQLDSKCWAILLHAFSRAHDTEGAFAAFRKMLDSGVQPTEYTFHPLTELLASMGDVEGVDELLQQFDTLTGERRTTSLAGSQMHACFNIGDNQGAEKILKQIVTDVRERKVSGSLTGCFNILITSYALKRDVNATMRVYRWMKSENVWMNEFTYSALMQALIHFRQTDAAKSIMLKVMPREGFQATALHYAIVMAGYNKQRLFGQALDTHAKMKENNVRDTLASRRAYLQAKAFHEQQMKNPTTADGQPAPLKEVIAELRAAIETTEGFDIAAKQPRFGYESSGHISAYLDSIMYIHSSRRCLEAVEAMFGMVQSSSNTALFTPGTPTLRLLTAFMQALYHAERYDEVEAFWKVAKQQADKIAAPPQVPDFTSTRDDGANANQAPSVDRVTHTSTANADQAEIGFGSITEPAQPELTSSPVGTRDAAVVVRPARGRRYILLGPLRQYMAALAKQNRIGDLVTTCTRLLQQGYAFDIIVWNRFVQYMCTSSPSLALLAFTLTERYMISKFPGWKKQTRHRPQRSARQENLQYIKARYLPREQVMPQYRTMLYLAAALIKLKRAETTRGRRNRREQGGLHRLVGTVRQIEERAPKTLAAVESMPNVDDKWQMRLLRAQQ</sequence>